<proteinExistence type="predicted"/>
<dbReference type="AlphaFoldDB" id="A0A4P9ZJG5"/>
<keyword evidence="4" id="KW-1185">Reference proteome</keyword>
<sequence>MKCLISLSLAITVAATVGMAAAMISETPRAFTPMAKGTPSLLQTKPSAGSHDLFNRREYPNYIPEHRRRSARSDKPSETLVKRAPMPMPIPKPSDSSPADVTFGEVRIIRRIYQFNTSEAS</sequence>
<feature type="compositionally biased region" description="Basic and acidic residues" evidence="1">
    <location>
        <begin position="71"/>
        <end position="81"/>
    </location>
</feature>
<evidence type="ECO:0000256" key="2">
    <source>
        <dbReference type="SAM" id="SignalP"/>
    </source>
</evidence>
<evidence type="ECO:0000256" key="1">
    <source>
        <dbReference type="SAM" id="MobiDB-lite"/>
    </source>
</evidence>
<accession>A0A4P9ZJG5</accession>
<evidence type="ECO:0000313" key="3">
    <source>
        <dbReference type="EMBL" id="RKP33205.1"/>
    </source>
</evidence>
<gene>
    <name evidence="3" type="ORF">BJ085DRAFT_33430</name>
</gene>
<evidence type="ECO:0000313" key="4">
    <source>
        <dbReference type="Proteomes" id="UP000268162"/>
    </source>
</evidence>
<feature type="signal peptide" evidence="2">
    <location>
        <begin position="1"/>
        <end position="15"/>
    </location>
</feature>
<reference evidence="4" key="1">
    <citation type="journal article" date="2018" name="Nat. Microbiol.">
        <title>Leveraging single-cell genomics to expand the fungal tree of life.</title>
        <authorList>
            <person name="Ahrendt S.R."/>
            <person name="Quandt C.A."/>
            <person name="Ciobanu D."/>
            <person name="Clum A."/>
            <person name="Salamov A."/>
            <person name="Andreopoulos B."/>
            <person name="Cheng J.F."/>
            <person name="Woyke T."/>
            <person name="Pelin A."/>
            <person name="Henrissat B."/>
            <person name="Reynolds N.K."/>
            <person name="Benny G.L."/>
            <person name="Smith M.E."/>
            <person name="James T.Y."/>
            <person name="Grigoriev I.V."/>
        </authorList>
    </citation>
    <scope>NUCLEOTIDE SEQUENCE [LARGE SCALE GENOMIC DNA]</scope>
    <source>
        <strain evidence="4">RSA 468</strain>
    </source>
</reference>
<name>A0A4P9ZJG5_9FUNG</name>
<dbReference type="Proteomes" id="UP000268162">
    <property type="component" value="Unassembled WGS sequence"/>
</dbReference>
<organism evidence="3 4">
    <name type="scientific">Dimargaris cristalligena</name>
    <dbReference type="NCBI Taxonomy" id="215637"/>
    <lineage>
        <taxon>Eukaryota</taxon>
        <taxon>Fungi</taxon>
        <taxon>Fungi incertae sedis</taxon>
        <taxon>Zoopagomycota</taxon>
        <taxon>Kickxellomycotina</taxon>
        <taxon>Dimargaritomycetes</taxon>
        <taxon>Dimargaritales</taxon>
        <taxon>Dimargaritaceae</taxon>
        <taxon>Dimargaris</taxon>
    </lineage>
</organism>
<feature type="region of interest" description="Disordered" evidence="1">
    <location>
        <begin position="35"/>
        <end position="101"/>
    </location>
</feature>
<feature type="chain" id="PRO_5020434864" evidence="2">
    <location>
        <begin position="16"/>
        <end position="121"/>
    </location>
</feature>
<dbReference type="EMBL" id="ML004208">
    <property type="protein sequence ID" value="RKP33205.1"/>
    <property type="molecule type" value="Genomic_DNA"/>
</dbReference>
<protein>
    <submittedName>
        <fullName evidence="3">Uncharacterized protein</fullName>
    </submittedName>
</protein>
<keyword evidence="2" id="KW-0732">Signal</keyword>